<feature type="chain" id="PRO_5031093973" description="Lumazine-binding domain-containing protein" evidence="3">
    <location>
        <begin position="16"/>
        <end position="293"/>
    </location>
</feature>
<proteinExistence type="predicted"/>
<keyword evidence="1" id="KW-0808">Transferase</keyword>
<dbReference type="PANTHER" id="PTHR21098">
    <property type="entry name" value="RIBOFLAVIN SYNTHASE ALPHA CHAIN"/>
    <property type="match status" value="1"/>
</dbReference>
<dbReference type="InterPro" id="IPR001783">
    <property type="entry name" value="Lumazine-bd"/>
</dbReference>
<dbReference type="EMBL" id="HBGJ01002642">
    <property type="protein sequence ID" value="CAD9243347.1"/>
    <property type="molecule type" value="Transcribed_RNA"/>
</dbReference>
<gene>
    <name evidence="5" type="ORF">PPAR1163_LOCUS1692</name>
</gene>
<evidence type="ECO:0000313" key="5">
    <source>
        <dbReference type="EMBL" id="CAD9243347.1"/>
    </source>
</evidence>
<evidence type="ECO:0000256" key="1">
    <source>
        <dbReference type="ARBA" id="ARBA00022679"/>
    </source>
</evidence>
<dbReference type="InterPro" id="IPR026017">
    <property type="entry name" value="Lumazine-bd_dom"/>
</dbReference>
<dbReference type="Pfam" id="PF00677">
    <property type="entry name" value="Lum_binding"/>
    <property type="match status" value="2"/>
</dbReference>
<dbReference type="FunFam" id="2.40.30.20:FF:000003">
    <property type="entry name" value="Riboflavin synthase, alpha subunit"/>
    <property type="match status" value="1"/>
</dbReference>
<feature type="domain" description="Lumazine-binding" evidence="4">
    <location>
        <begin position="142"/>
        <end position="272"/>
    </location>
</feature>
<dbReference type="PANTHER" id="PTHR21098:SF0">
    <property type="entry name" value="RIBOFLAVIN SYNTHASE"/>
    <property type="match status" value="1"/>
</dbReference>
<dbReference type="NCBIfam" id="NF006767">
    <property type="entry name" value="PRK09289.1"/>
    <property type="match status" value="1"/>
</dbReference>
<name>A0A7S1TQH2_9STRA</name>
<sequence>MRLTLSLTLAAAAAAFRAPSRVSPPRPTATRRNMFSGIVEEVGEVKSMQENKAMTLWDGSVGKGWELEVVSGTAVQGAELGCSIAINGVCLTATEIEEDAGRVKFGVAPETLRLTNLGALAGGAKVNVERALPTESRNSGHFVQGHVDDRGLVVKSWREGDSLWLKIAVPGHLMRYIVPKGFVAVDGTSLTVCETAPAALALDRRARDEPDAGDGAVTRDIPEGYGWFTLMLVAYTQSKIILPEKALVAEADAAAEVNIEVDVLAKYVERGLQGVLDRMEQLEAQVAALTPKE</sequence>
<evidence type="ECO:0000256" key="2">
    <source>
        <dbReference type="ARBA" id="ARBA00022737"/>
    </source>
</evidence>
<evidence type="ECO:0000256" key="3">
    <source>
        <dbReference type="SAM" id="SignalP"/>
    </source>
</evidence>
<keyword evidence="2" id="KW-0677">Repeat</keyword>
<dbReference type="InterPro" id="IPR017938">
    <property type="entry name" value="Riboflavin_synthase-like_b-brl"/>
</dbReference>
<dbReference type="CDD" id="cd00402">
    <property type="entry name" value="Riboflavin_synthase_like"/>
    <property type="match status" value="1"/>
</dbReference>
<feature type="domain" description="Lumazine-binding" evidence="4">
    <location>
        <begin position="34"/>
        <end position="141"/>
    </location>
</feature>
<dbReference type="GO" id="GO:0009231">
    <property type="term" value="P:riboflavin biosynthetic process"/>
    <property type="evidence" value="ECO:0007669"/>
    <property type="project" value="TreeGrafter"/>
</dbReference>
<feature type="signal peptide" evidence="3">
    <location>
        <begin position="1"/>
        <end position="15"/>
    </location>
</feature>
<reference evidence="5" key="1">
    <citation type="submission" date="2021-01" db="EMBL/GenBank/DDBJ databases">
        <authorList>
            <person name="Corre E."/>
            <person name="Pelletier E."/>
            <person name="Niang G."/>
            <person name="Scheremetjew M."/>
            <person name="Finn R."/>
            <person name="Kale V."/>
            <person name="Holt S."/>
            <person name="Cochrane G."/>
            <person name="Meng A."/>
            <person name="Brown T."/>
            <person name="Cohen L."/>
        </authorList>
    </citation>
    <scope>NUCLEOTIDE SEQUENCE</scope>
    <source>
        <strain evidence="5">CCMP2877</strain>
    </source>
</reference>
<protein>
    <recommendedName>
        <fullName evidence="4">Lumazine-binding domain-containing protein</fullName>
    </recommendedName>
</protein>
<dbReference type="SUPFAM" id="SSF63380">
    <property type="entry name" value="Riboflavin synthase domain-like"/>
    <property type="match status" value="2"/>
</dbReference>
<dbReference type="AlphaFoldDB" id="A0A7S1TQH2"/>
<organism evidence="5">
    <name type="scientific">Phaeomonas parva</name>
    <dbReference type="NCBI Taxonomy" id="124430"/>
    <lineage>
        <taxon>Eukaryota</taxon>
        <taxon>Sar</taxon>
        <taxon>Stramenopiles</taxon>
        <taxon>Ochrophyta</taxon>
        <taxon>Pinguiophyceae</taxon>
        <taxon>Pinguiochrysidales</taxon>
        <taxon>Pinguiochrysidaceae</taxon>
        <taxon>Phaeomonas</taxon>
    </lineage>
</organism>
<keyword evidence="3" id="KW-0732">Signal</keyword>
<dbReference type="InterPro" id="IPR023366">
    <property type="entry name" value="ATP_synth_asu-like_sf"/>
</dbReference>
<dbReference type="GO" id="GO:0004746">
    <property type="term" value="F:riboflavin synthase activity"/>
    <property type="evidence" value="ECO:0007669"/>
    <property type="project" value="TreeGrafter"/>
</dbReference>
<accession>A0A7S1TQH2</accession>
<evidence type="ECO:0000259" key="4">
    <source>
        <dbReference type="PROSITE" id="PS51177"/>
    </source>
</evidence>
<dbReference type="PROSITE" id="PS51177">
    <property type="entry name" value="LUMAZINE_BIND"/>
    <property type="match status" value="2"/>
</dbReference>
<dbReference type="Gene3D" id="2.40.30.20">
    <property type="match status" value="2"/>
</dbReference>